<dbReference type="InterPro" id="IPR002347">
    <property type="entry name" value="SDR_fam"/>
</dbReference>
<reference evidence="4 5" key="1">
    <citation type="submission" date="2020-10" db="EMBL/GenBank/DDBJ databases">
        <authorList>
            <person name="Peeters C."/>
        </authorList>
    </citation>
    <scope>NUCLEOTIDE SEQUENCE [LARGE SCALE GENOMIC DNA]</scope>
    <source>
        <strain evidence="4 5">LMG 27952</strain>
    </source>
</reference>
<dbReference type="InterPro" id="IPR036291">
    <property type="entry name" value="NAD(P)-bd_dom_sf"/>
</dbReference>
<evidence type="ECO:0000313" key="4">
    <source>
        <dbReference type="EMBL" id="CAD6550779.1"/>
    </source>
</evidence>
<dbReference type="Gene3D" id="3.40.50.720">
    <property type="entry name" value="NAD(P)-binding Rossmann-like Domain"/>
    <property type="match status" value="1"/>
</dbReference>
<keyword evidence="2" id="KW-0560">Oxidoreductase</keyword>
<proteinExistence type="inferred from homology"/>
<protein>
    <recommendedName>
        <fullName evidence="6">Short-subunit dehydrogenase</fullName>
    </recommendedName>
</protein>
<organism evidence="4 5">
    <name type="scientific">Paraburkholderia hiiakae</name>
    <dbReference type="NCBI Taxonomy" id="1081782"/>
    <lineage>
        <taxon>Bacteria</taxon>
        <taxon>Pseudomonadati</taxon>
        <taxon>Pseudomonadota</taxon>
        <taxon>Betaproteobacteria</taxon>
        <taxon>Burkholderiales</taxon>
        <taxon>Burkholderiaceae</taxon>
        <taxon>Paraburkholderia</taxon>
    </lineage>
</organism>
<dbReference type="RefSeq" id="WP_201698618.1">
    <property type="nucleotide sequence ID" value="NZ_CAJHCQ010000014.1"/>
</dbReference>
<dbReference type="PROSITE" id="PS00061">
    <property type="entry name" value="ADH_SHORT"/>
    <property type="match status" value="1"/>
</dbReference>
<sequence>MEMAGKSVFVAGADGGIGRSLCAQLEATGARVFQGVLADVSDPSTVRLDVTDPSSVAAATANLGPIDLVINATGIFHSPVEDIEEGIQLAQHEFAVNCFGMVRLARAFLPLLSQRHGGRLVNLLSVAAWVALPSHAGYAASKAAAWSYTNSLRLEFASHGVGVTGVVLGYTDTGMTKHVEGPKNTPDMVAREILEGIGRKADEILCDERSRSVKSMLTDDVELIYRPLLEKIEEPAR</sequence>
<dbReference type="Pfam" id="PF00106">
    <property type="entry name" value="adh_short"/>
    <property type="match status" value="1"/>
</dbReference>
<comment type="similarity">
    <text evidence="1 3">Belongs to the short-chain dehydrogenases/reductases (SDR) family.</text>
</comment>
<dbReference type="PANTHER" id="PTHR44196">
    <property type="entry name" value="DEHYDROGENASE/REDUCTASE SDR FAMILY MEMBER 7B"/>
    <property type="match status" value="1"/>
</dbReference>
<evidence type="ECO:0000313" key="5">
    <source>
        <dbReference type="Proteomes" id="UP000656319"/>
    </source>
</evidence>
<evidence type="ECO:0008006" key="6">
    <source>
        <dbReference type="Google" id="ProtNLM"/>
    </source>
</evidence>
<dbReference type="PANTHER" id="PTHR44196:SF1">
    <property type="entry name" value="DEHYDROGENASE_REDUCTASE SDR FAMILY MEMBER 7B"/>
    <property type="match status" value="1"/>
</dbReference>
<dbReference type="InterPro" id="IPR020904">
    <property type="entry name" value="Sc_DH/Rdtase_CS"/>
</dbReference>
<evidence type="ECO:0000256" key="3">
    <source>
        <dbReference type="RuleBase" id="RU000363"/>
    </source>
</evidence>
<dbReference type="Proteomes" id="UP000656319">
    <property type="component" value="Unassembled WGS sequence"/>
</dbReference>
<gene>
    <name evidence="4" type="ORF">LMG27952_05067</name>
</gene>
<comment type="caution">
    <text evidence="4">The sequence shown here is derived from an EMBL/GenBank/DDBJ whole genome shotgun (WGS) entry which is preliminary data.</text>
</comment>
<evidence type="ECO:0000256" key="1">
    <source>
        <dbReference type="ARBA" id="ARBA00006484"/>
    </source>
</evidence>
<dbReference type="PRINTS" id="PR00081">
    <property type="entry name" value="GDHRDH"/>
</dbReference>
<evidence type="ECO:0000256" key="2">
    <source>
        <dbReference type="ARBA" id="ARBA00023002"/>
    </source>
</evidence>
<dbReference type="PRINTS" id="PR00080">
    <property type="entry name" value="SDRFAMILY"/>
</dbReference>
<dbReference type="EMBL" id="CAJHCQ010000014">
    <property type="protein sequence ID" value="CAD6550779.1"/>
    <property type="molecule type" value="Genomic_DNA"/>
</dbReference>
<accession>A0ABM8NZL2</accession>
<name>A0ABM8NZL2_9BURK</name>
<dbReference type="SUPFAM" id="SSF51735">
    <property type="entry name" value="NAD(P)-binding Rossmann-fold domains"/>
    <property type="match status" value="1"/>
</dbReference>
<keyword evidence="5" id="KW-1185">Reference proteome</keyword>